<feature type="domain" description="Phage-Barnase-EndoU-ColicinE5/D-RelE like nuclease 3" evidence="2">
    <location>
        <begin position="14"/>
        <end position="125"/>
    </location>
</feature>
<feature type="compositionally biased region" description="Low complexity" evidence="1">
    <location>
        <begin position="135"/>
        <end position="154"/>
    </location>
</feature>
<name>A0A2U1CD16_9FIRM</name>
<accession>A0A2U1CD16</accession>
<evidence type="ECO:0000313" key="4">
    <source>
        <dbReference type="Proteomes" id="UP000245778"/>
    </source>
</evidence>
<proteinExistence type="predicted"/>
<dbReference type="EMBL" id="QEKK01000003">
    <property type="protein sequence ID" value="PVY58741.1"/>
    <property type="molecule type" value="Genomic_DNA"/>
</dbReference>
<feature type="region of interest" description="Disordered" evidence="1">
    <location>
        <begin position="122"/>
        <end position="200"/>
    </location>
</feature>
<dbReference type="Proteomes" id="UP000245778">
    <property type="component" value="Unassembled WGS sequence"/>
</dbReference>
<dbReference type="RefSeq" id="WP_116721811.1">
    <property type="nucleotide sequence ID" value="NZ_CP011524.1"/>
</dbReference>
<evidence type="ECO:0000259" key="2">
    <source>
        <dbReference type="Pfam" id="PF18812"/>
    </source>
</evidence>
<feature type="compositionally biased region" description="Polar residues" evidence="1">
    <location>
        <begin position="183"/>
        <end position="192"/>
    </location>
</feature>
<dbReference type="Pfam" id="PF18812">
    <property type="entry name" value="PBECR3"/>
    <property type="match status" value="1"/>
</dbReference>
<protein>
    <recommendedName>
        <fullName evidence="2">Phage-Barnase-EndoU-ColicinE5/D-RelE like nuclease 3 domain-containing protein</fullName>
    </recommendedName>
</protein>
<comment type="caution">
    <text evidence="3">The sequence shown here is derived from an EMBL/GenBank/DDBJ whole genome shotgun (WGS) entry which is preliminary data.</text>
</comment>
<evidence type="ECO:0000313" key="3">
    <source>
        <dbReference type="EMBL" id="PVY58741.1"/>
    </source>
</evidence>
<organism evidence="3 4">
    <name type="scientific">Intestinimonas butyriciproducens</name>
    <dbReference type="NCBI Taxonomy" id="1297617"/>
    <lineage>
        <taxon>Bacteria</taxon>
        <taxon>Bacillati</taxon>
        <taxon>Bacillota</taxon>
        <taxon>Clostridia</taxon>
        <taxon>Eubacteriales</taxon>
        <taxon>Intestinimonas</taxon>
    </lineage>
</organism>
<evidence type="ECO:0000256" key="1">
    <source>
        <dbReference type="SAM" id="MobiDB-lite"/>
    </source>
</evidence>
<reference evidence="3 4" key="1">
    <citation type="submission" date="2018-04" db="EMBL/GenBank/DDBJ databases">
        <title>Genomic Encyclopedia of Type Strains, Phase IV (KMG-IV): sequencing the most valuable type-strain genomes for metagenomic binning, comparative biology and taxonomic classification.</title>
        <authorList>
            <person name="Goeker M."/>
        </authorList>
    </citation>
    <scope>NUCLEOTIDE SEQUENCE [LARGE SCALE GENOMIC DNA]</scope>
    <source>
        <strain evidence="3 4">DSM 26588</strain>
    </source>
</reference>
<sequence>MEKLYLGRMSEGTRAAVSDILGYEVSERDFIVTNDGVKHILDTHGDPEAEVRKGNLPLTSDIIDALPSVVKNPDNIRPGHAEKSSPYRQGVIFEKMLPDGTVVYIQFDNSKRGTFEGRTLYVKEKESSPSGVDASMETPTSTSKTTEPELSSTPIIADSSAGGNTQSAQAGPETSVGGFGPNTVGSAENPFQSAPKISKVETNTFENSGIYKDVDKQMAGVRPEDLTYDPVSERQSMSHAQDRLANDFEGEKADLPNKEAWSGEDLDTAMGILSWARQQGKQTGDYAEFNRWRKLIQEKGTNAGQMIQAFAKYTRTPEGILMDAAKVLDGIEMDESRRNAILNDVETQVNALESVGEGDVDGLIALIERNSEIRGTTGLFSKQTTRQMDWALREVAKRYGDAEAFLRDVAVSQLRSIAADYLPVSPLEAIKNYRVMGMLSKASTVMRNLVSNNVFDPLETLSNDIGVPLDIALSKLTGQRTTAVDKSWLSKTKRQGSLEGLLKSYIQVGLDANTENARGRYEGAAGRTFKMTGNLFERLLSTWAKYEGYALNTTDEFQKGGIRAEAQRGIDELKSAGKLGVKALPTWADETARQRTFQNEGRFSGAMTGLRNAGNKFALKDSRGGSFGVGDLMLPFARVPGNLVSQAANYSPLGLANGMKDVARTLYQAKKGTLSPEMQAQAVRNVGRGITGSAALAGFGAMALAGLLSVVGAEDKDKEALERARGKNGTQWNLSATLRWLNGEGAEWRDGDTLMSIGFLEPLNAIMAAGALMADSYREDGELSLVDVAMSSGSATFQAVLDLPAMSSIRSLMDAYTYAEGETAGEKVIGMLLSYGGSQASSFLLPNFVKGIATGLDDTVRSQYSSGSTLGTVRDSIVSGLPMFRENLPASVDGFGRERTYTGNTALNLLNDNLLPGQLQTYKQNAVEKELERISSGTGAVNIYPGKNAPYTVRHDNQSYSLTPVERDAYQRSRGQVTLGLMESLVGSKSYQSASDQEKAEMLADVVSFGEDTAKRELLAARGVPYKSSLWEKAYSITQQGIDFGLYLEYKDLLAERKAVGNASEANAAVRKALFSDGRLTQGQKEFLDRTMLSDGIYIPKDLDVDYSNAESFAISQMSDGAQKRWPGVKERFPSLTPEQYAQAWSIYNKDSKEMSAADKKAALRALIGPQGNALYDQLGKR</sequence>
<dbReference type="AlphaFoldDB" id="A0A2U1CD16"/>
<dbReference type="GeneID" id="93229700"/>
<dbReference type="InterPro" id="IPR041301">
    <property type="entry name" value="PBECR3"/>
</dbReference>
<gene>
    <name evidence="3" type="ORF">C7373_10328</name>
</gene>